<dbReference type="InterPro" id="IPR011990">
    <property type="entry name" value="TPR-like_helical_dom_sf"/>
</dbReference>
<dbReference type="GeneID" id="8849857"/>
<dbReference type="Pfam" id="PF08631">
    <property type="entry name" value="SPO22"/>
    <property type="match status" value="1"/>
</dbReference>
<keyword evidence="4" id="KW-1185">Reference proteome</keyword>
<dbReference type="OMA" id="NYETQMN"/>
<dbReference type="STRING" id="5762.D2V4J3"/>
<reference evidence="3 4" key="1">
    <citation type="journal article" date="2010" name="Cell">
        <title>The genome of Naegleria gruberi illuminates early eukaryotic versatility.</title>
        <authorList>
            <person name="Fritz-Laylin L.K."/>
            <person name="Prochnik S.E."/>
            <person name="Ginger M.L."/>
            <person name="Dacks J.B."/>
            <person name="Carpenter M.L."/>
            <person name="Field M.C."/>
            <person name="Kuo A."/>
            <person name="Paredez A."/>
            <person name="Chapman J."/>
            <person name="Pham J."/>
            <person name="Shu S."/>
            <person name="Neupane R."/>
            <person name="Cipriano M."/>
            <person name="Mancuso J."/>
            <person name="Tu H."/>
            <person name="Salamov A."/>
            <person name="Lindquist E."/>
            <person name="Shapiro H."/>
            <person name="Lucas S."/>
            <person name="Grigoriev I.V."/>
            <person name="Cande W.Z."/>
            <person name="Fulton C."/>
            <person name="Rokhsar D.S."/>
            <person name="Dawson S.C."/>
        </authorList>
    </citation>
    <scope>NUCLEOTIDE SEQUENCE [LARGE SCALE GENOMIC DNA]</scope>
    <source>
        <strain evidence="3 4">NEG-M</strain>
    </source>
</reference>
<dbReference type="InterPro" id="IPR019734">
    <property type="entry name" value="TPR_rpt"/>
</dbReference>
<proteinExistence type="predicted"/>
<gene>
    <name evidence="3" type="ORF">NAEGRDRAFT_63750</name>
</gene>
<evidence type="ECO:0000313" key="4">
    <source>
        <dbReference type="Proteomes" id="UP000006671"/>
    </source>
</evidence>
<dbReference type="eggNOG" id="KOG4814">
    <property type="taxonomic scope" value="Eukaryota"/>
</dbReference>
<protein>
    <recommendedName>
        <fullName evidence="2">Protein ZIP4 homolog</fullName>
    </recommendedName>
</protein>
<evidence type="ECO:0000256" key="1">
    <source>
        <dbReference type="ARBA" id="ARBA00023254"/>
    </source>
</evidence>
<evidence type="ECO:0000256" key="2">
    <source>
        <dbReference type="ARBA" id="ARBA00031845"/>
    </source>
</evidence>
<dbReference type="OrthoDB" id="65716at2759"/>
<dbReference type="Gene3D" id="1.25.40.10">
    <property type="entry name" value="Tetratricopeptide repeat domain"/>
    <property type="match status" value="2"/>
</dbReference>
<dbReference type="AlphaFoldDB" id="D2V4J3"/>
<evidence type="ECO:0000313" key="3">
    <source>
        <dbReference type="EMBL" id="EFC48396.1"/>
    </source>
</evidence>
<dbReference type="InterPro" id="IPR042861">
    <property type="entry name" value="TEX11"/>
</dbReference>
<dbReference type="InParanoid" id="D2V4J3"/>
<dbReference type="PANTHER" id="PTHR47083:SF1">
    <property type="entry name" value="TESTIS-EXPRESSED PROTEIN 11"/>
    <property type="match status" value="1"/>
</dbReference>
<accession>D2V4J3</accession>
<keyword evidence="1" id="KW-0469">Meiosis</keyword>
<name>D2V4J3_NAEGR</name>
<dbReference type="SUPFAM" id="SSF48452">
    <property type="entry name" value="TPR-like"/>
    <property type="match status" value="2"/>
</dbReference>
<sequence length="905" mass="105148">MSSSLIDQLKKTCFELKNVWKNPTMLAINQAEQHVKGLEEMIDHAPEFQKASPSELLKTVGYELWNLCVEQSKKKLGNSKYESSMKFQLVRVRRVACYVIEKSIKPSLQTLKTTHDMIRLYTKTARDYIVLSKSNDVNIKNSQVDEEGDVQFVDANSQQQVGNTQQNEHVDDQFSLDCFNRAANQAELFLKLLGQEGDSNDLDKSTETALSNILTLYVDRAESHFQIGDSAAAYSNIQAAKRLVEKLPHEIQRISMIEYNYAVDLNSKERYEDAIRWLKDSFELYELDENKNLQKQSRTLRLLSNAYLESKMFDQGLNCVQIANNMFKTPQGIFLEVRLFAKLNREEEVERTIQELLRNPETPLNLSVSALKDIVEQGFNKVAFKCYKKLLEAANGSEQEPRVLVRYFDFLANHCSGDLNQDDMLKIIDRMIHLSQSSSSNITIIKESLKELECILWNIAWKHYQKKEYPQAIVFYNHSLKILPMDEMIDRAKVLRSIARCYLDDKQLTEACKAAENAEQLDPKSLHSHYLMYQISIKENNISHAKNYLKKMMHDEEFKNSFLAISAHDAYKENIYDVAIVALEALMEEEQSSNTMSLEISQILRTLTYLSTLIKDKQKVLKYLQLTKDFLNKENVSFFREEDMEAEIEWFHRVAWNHGGESVNEADYESSFQFYSLASVFYNYRTANLETFSTQKYCYLMKIHCVIEEVKSSEEYVNGEELSLKNREKLQLMLDEIQNCKKLLSKISEKESGGLEKKPDKVYTLLYLAELQILVMLKCDEVLIMDVVSSTSKLDGIIGPNIFEAMSSICLSNEKQVYYQSAKHSLQTALRKAMHNSSPNYNKVVHLFTSLIQICRTREESMSFFEELFKLLNQIKPNDHFLKSEQKHFVWLCTESWNNGVYYYK</sequence>
<dbReference type="EMBL" id="GG738851">
    <property type="protein sequence ID" value="EFC48396.1"/>
    <property type="molecule type" value="Genomic_DNA"/>
</dbReference>
<dbReference type="SMART" id="SM00028">
    <property type="entry name" value="TPR"/>
    <property type="match status" value="3"/>
</dbReference>
<dbReference type="PANTHER" id="PTHR47083">
    <property type="entry name" value="TESTIS-EXPRESSED PROTEIN 11"/>
    <property type="match status" value="1"/>
</dbReference>
<dbReference type="KEGG" id="ngr:NAEGRDRAFT_63750"/>
<dbReference type="InterPro" id="IPR013940">
    <property type="entry name" value="Spo22/ZIP4/TEX11"/>
</dbReference>
<dbReference type="Proteomes" id="UP000006671">
    <property type="component" value="Unassembled WGS sequence"/>
</dbReference>
<dbReference type="RefSeq" id="XP_002681140.1">
    <property type="nucleotide sequence ID" value="XM_002681094.1"/>
</dbReference>
<organism evidence="4">
    <name type="scientific">Naegleria gruberi</name>
    <name type="common">Amoeba</name>
    <dbReference type="NCBI Taxonomy" id="5762"/>
    <lineage>
        <taxon>Eukaryota</taxon>
        <taxon>Discoba</taxon>
        <taxon>Heterolobosea</taxon>
        <taxon>Tetramitia</taxon>
        <taxon>Eutetramitia</taxon>
        <taxon>Vahlkampfiidae</taxon>
        <taxon>Naegleria</taxon>
    </lineage>
</organism>
<dbReference type="GO" id="GO:0051321">
    <property type="term" value="P:meiotic cell cycle"/>
    <property type="evidence" value="ECO:0007669"/>
    <property type="project" value="UniProtKB-KW"/>
</dbReference>
<dbReference type="VEuPathDB" id="AmoebaDB:NAEGRDRAFT_63750"/>